<gene>
    <name evidence="1" type="ORF">JGUZn3_00980</name>
</gene>
<proteinExistence type="predicted"/>
<dbReference type="AlphaFoldDB" id="A0A7H1NNK5"/>
<dbReference type="EMBL" id="CP060244">
    <property type="protein sequence ID" value="QNT77365.1"/>
    <property type="molecule type" value="Genomic_DNA"/>
</dbReference>
<reference evidence="1 2" key="1">
    <citation type="submission" date="2020-08" db="EMBL/GenBank/DDBJ databases">
        <title>Complete genome sequence of Entomobacter blattae G55GP.</title>
        <authorList>
            <person name="Poehlein A."/>
            <person name="Guzman J."/>
            <person name="Daniel R."/>
            <person name="Vilcinskas A."/>
        </authorList>
    </citation>
    <scope>NUCLEOTIDE SEQUENCE [LARGE SCALE GENOMIC DNA]</scope>
    <source>
        <strain evidence="1 2">G55GP</strain>
    </source>
</reference>
<keyword evidence="2" id="KW-1185">Reference proteome</keyword>
<dbReference type="InterPro" id="IPR027417">
    <property type="entry name" value="P-loop_NTPase"/>
</dbReference>
<dbReference type="KEGG" id="ebla:JGUZn3_00980"/>
<dbReference type="Gene3D" id="3.40.50.300">
    <property type="entry name" value="P-loop containing nucleotide triphosphate hydrolases"/>
    <property type="match status" value="2"/>
</dbReference>
<dbReference type="Proteomes" id="UP000516349">
    <property type="component" value="Chromosome"/>
</dbReference>
<evidence type="ECO:0000313" key="1">
    <source>
        <dbReference type="EMBL" id="QNT77365.1"/>
    </source>
</evidence>
<sequence length="246" mass="27997">MIGSSEREIRYEILVQRLLRRADAGERRIVCLSAILPSGDELDDLTAWIRSDPGEPVRSDWRLTRQRFGTLAWRGKDAQLRLDLDDNDGPFLDKFVVEKAAQGKETKPYPRKNSHLTLFAAWEFAGQGKRTLIFSTQANWIESYGKQVVDLRKRGYLDSLLEDEASIARALEVGKEWLGEDHPTVACLKVGVAIHHGDRRARSFANWKPFCPKVSCGSLSRRRRCLRVSTSTPLSCWCQCCIGHPR</sequence>
<protein>
    <submittedName>
        <fullName evidence="1">Uncharacterized protein</fullName>
    </submittedName>
</protein>
<name>A0A7H1NNK5_9PROT</name>
<evidence type="ECO:0000313" key="2">
    <source>
        <dbReference type="Proteomes" id="UP000516349"/>
    </source>
</evidence>
<organism evidence="1 2">
    <name type="scientific">Entomobacter blattae</name>
    <dbReference type="NCBI Taxonomy" id="2762277"/>
    <lineage>
        <taxon>Bacteria</taxon>
        <taxon>Pseudomonadati</taxon>
        <taxon>Pseudomonadota</taxon>
        <taxon>Alphaproteobacteria</taxon>
        <taxon>Acetobacterales</taxon>
        <taxon>Acetobacteraceae</taxon>
        <taxon>Entomobacter</taxon>
    </lineage>
</organism>
<accession>A0A7H1NNK5</accession>